<name>A0AAD4R1G3_9BILA</name>
<gene>
    <name evidence="1" type="ORF">DdX_14753</name>
</gene>
<evidence type="ECO:0000313" key="2">
    <source>
        <dbReference type="Proteomes" id="UP001201812"/>
    </source>
</evidence>
<comment type="caution">
    <text evidence="1">The sequence shown here is derived from an EMBL/GenBank/DDBJ whole genome shotgun (WGS) entry which is preliminary data.</text>
</comment>
<organism evidence="1 2">
    <name type="scientific">Ditylenchus destructor</name>
    <dbReference type="NCBI Taxonomy" id="166010"/>
    <lineage>
        <taxon>Eukaryota</taxon>
        <taxon>Metazoa</taxon>
        <taxon>Ecdysozoa</taxon>
        <taxon>Nematoda</taxon>
        <taxon>Chromadorea</taxon>
        <taxon>Rhabditida</taxon>
        <taxon>Tylenchina</taxon>
        <taxon>Tylenchomorpha</taxon>
        <taxon>Sphaerularioidea</taxon>
        <taxon>Anguinidae</taxon>
        <taxon>Anguininae</taxon>
        <taxon>Ditylenchus</taxon>
    </lineage>
</organism>
<accession>A0AAD4R1G3</accession>
<keyword evidence="2" id="KW-1185">Reference proteome</keyword>
<evidence type="ECO:0000313" key="1">
    <source>
        <dbReference type="EMBL" id="KAI1703700.1"/>
    </source>
</evidence>
<protein>
    <submittedName>
        <fullName evidence="1">Uncharacterized protein</fullName>
    </submittedName>
</protein>
<dbReference type="Proteomes" id="UP001201812">
    <property type="component" value="Unassembled WGS sequence"/>
</dbReference>
<reference evidence="1" key="1">
    <citation type="submission" date="2022-01" db="EMBL/GenBank/DDBJ databases">
        <title>Genome Sequence Resource for Two Populations of Ditylenchus destructor, the Migratory Endoparasitic Phytonematode.</title>
        <authorList>
            <person name="Zhang H."/>
            <person name="Lin R."/>
            <person name="Xie B."/>
        </authorList>
    </citation>
    <scope>NUCLEOTIDE SEQUENCE</scope>
    <source>
        <strain evidence="1">BazhouSP</strain>
    </source>
</reference>
<dbReference type="AlphaFoldDB" id="A0AAD4R1G3"/>
<proteinExistence type="predicted"/>
<dbReference type="EMBL" id="JAKKPZ010000078">
    <property type="protein sequence ID" value="KAI1703700.1"/>
    <property type="molecule type" value="Genomic_DNA"/>
</dbReference>
<sequence>MLLVVCFFQVSVSRHVILYAKLYCHDKVDLEATIRLKNGKGEETVYQQGDYFYDKESFKRGLPLLQGNNKGPNEKFVVVEITPDASMKAISRDCNHSIRATISISVIDRLTHTAGHPEKALKVYLGTCNFANSSCTGFEKYGLIKKKAPSTPQLPSPSAHMSAKIHFVLKGKFNVTVREEKLEGGPIVDAILANVCPECDEELLPIEQVRIDISAADNSCPHGRELRTTITLAKMDKKIKDPKTNTMIYSVDLGECDFMQKPVRCTGMSRYYVKK</sequence>